<dbReference type="Proteomes" id="UP001066276">
    <property type="component" value="Chromosome 1_2"/>
</dbReference>
<comment type="caution">
    <text evidence="1">The sequence shown here is derived from an EMBL/GenBank/DDBJ whole genome shotgun (WGS) entry which is preliminary data.</text>
</comment>
<evidence type="ECO:0000313" key="2">
    <source>
        <dbReference type="Proteomes" id="UP001066276"/>
    </source>
</evidence>
<accession>A0AAV7VYE3</accession>
<name>A0AAV7VYE3_PLEWA</name>
<reference evidence="1" key="1">
    <citation type="journal article" date="2022" name="bioRxiv">
        <title>Sequencing and chromosome-scale assembly of the giantPleurodeles waltlgenome.</title>
        <authorList>
            <person name="Brown T."/>
            <person name="Elewa A."/>
            <person name="Iarovenko S."/>
            <person name="Subramanian E."/>
            <person name="Araus A.J."/>
            <person name="Petzold A."/>
            <person name="Susuki M."/>
            <person name="Suzuki K.-i.T."/>
            <person name="Hayashi T."/>
            <person name="Toyoda A."/>
            <person name="Oliveira C."/>
            <person name="Osipova E."/>
            <person name="Leigh N.D."/>
            <person name="Simon A."/>
            <person name="Yun M.H."/>
        </authorList>
    </citation>
    <scope>NUCLEOTIDE SEQUENCE</scope>
    <source>
        <strain evidence="1">20211129_DDA</strain>
        <tissue evidence="1">Liver</tissue>
    </source>
</reference>
<proteinExistence type="predicted"/>
<evidence type="ECO:0000313" key="1">
    <source>
        <dbReference type="EMBL" id="KAJ1205814.1"/>
    </source>
</evidence>
<dbReference type="AlphaFoldDB" id="A0AAV7VYE3"/>
<organism evidence="1 2">
    <name type="scientific">Pleurodeles waltl</name>
    <name type="common">Iberian ribbed newt</name>
    <dbReference type="NCBI Taxonomy" id="8319"/>
    <lineage>
        <taxon>Eukaryota</taxon>
        <taxon>Metazoa</taxon>
        <taxon>Chordata</taxon>
        <taxon>Craniata</taxon>
        <taxon>Vertebrata</taxon>
        <taxon>Euteleostomi</taxon>
        <taxon>Amphibia</taxon>
        <taxon>Batrachia</taxon>
        <taxon>Caudata</taxon>
        <taxon>Salamandroidea</taxon>
        <taxon>Salamandridae</taxon>
        <taxon>Pleurodelinae</taxon>
        <taxon>Pleurodeles</taxon>
    </lineage>
</organism>
<sequence>MASPIWTDTRRACRFYEVYSLVHYLGWAEWFWGSGCVVHAGWCGMASVTVRPKQSWLGATPVVAWDVTRFLEERVDGAFDVLRFGYCNPDHLG</sequence>
<dbReference type="EMBL" id="JANPWB010000002">
    <property type="protein sequence ID" value="KAJ1205814.1"/>
    <property type="molecule type" value="Genomic_DNA"/>
</dbReference>
<keyword evidence="2" id="KW-1185">Reference proteome</keyword>
<protein>
    <submittedName>
        <fullName evidence="1">Uncharacterized protein</fullName>
    </submittedName>
</protein>
<gene>
    <name evidence="1" type="ORF">NDU88_001240</name>
</gene>